<keyword evidence="3" id="KW-1185">Reference proteome</keyword>
<dbReference type="OrthoDB" id="417697at2759"/>
<comment type="caution">
    <text evidence="2">The sequence shown here is derived from an EMBL/GenBank/DDBJ whole genome shotgun (WGS) entry which is preliminary data.</text>
</comment>
<dbReference type="AlphaFoldDB" id="A0A9W9F365"/>
<gene>
    <name evidence="2" type="ORF">N7456_008600</name>
</gene>
<dbReference type="EMBL" id="JAPQKH010000006">
    <property type="protein sequence ID" value="KAJ5092739.1"/>
    <property type="molecule type" value="Genomic_DNA"/>
</dbReference>
<name>A0A9W9F365_9EURO</name>
<dbReference type="Proteomes" id="UP001149165">
    <property type="component" value="Unassembled WGS sequence"/>
</dbReference>
<protein>
    <recommendedName>
        <fullName evidence="1">Methyltransferase domain-containing protein</fullName>
    </recommendedName>
</protein>
<accession>A0A9W9F365</accession>
<organism evidence="2 3">
    <name type="scientific">Penicillium angulare</name>
    <dbReference type="NCBI Taxonomy" id="116970"/>
    <lineage>
        <taxon>Eukaryota</taxon>
        <taxon>Fungi</taxon>
        <taxon>Dikarya</taxon>
        <taxon>Ascomycota</taxon>
        <taxon>Pezizomycotina</taxon>
        <taxon>Eurotiomycetes</taxon>
        <taxon>Eurotiomycetidae</taxon>
        <taxon>Eurotiales</taxon>
        <taxon>Aspergillaceae</taxon>
        <taxon>Penicillium</taxon>
    </lineage>
</organism>
<dbReference type="InterPro" id="IPR029063">
    <property type="entry name" value="SAM-dependent_MTases_sf"/>
</dbReference>
<proteinExistence type="predicted"/>
<feature type="domain" description="Methyltransferase" evidence="1">
    <location>
        <begin position="48"/>
        <end position="143"/>
    </location>
</feature>
<evidence type="ECO:0000259" key="1">
    <source>
        <dbReference type="Pfam" id="PF13649"/>
    </source>
</evidence>
<reference evidence="2" key="1">
    <citation type="submission" date="2022-11" db="EMBL/GenBank/DDBJ databases">
        <authorList>
            <person name="Petersen C."/>
        </authorList>
    </citation>
    <scope>NUCLEOTIDE SEQUENCE</scope>
    <source>
        <strain evidence="2">IBT 30069</strain>
    </source>
</reference>
<evidence type="ECO:0000313" key="2">
    <source>
        <dbReference type="EMBL" id="KAJ5092739.1"/>
    </source>
</evidence>
<reference evidence="2" key="2">
    <citation type="journal article" date="2023" name="IMA Fungus">
        <title>Comparative genomic study of the Penicillium genus elucidates a diverse pangenome and 15 lateral gene transfer events.</title>
        <authorList>
            <person name="Petersen C."/>
            <person name="Sorensen T."/>
            <person name="Nielsen M.R."/>
            <person name="Sondergaard T.E."/>
            <person name="Sorensen J.L."/>
            <person name="Fitzpatrick D.A."/>
            <person name="Frisvad J.C."/>
            <person name="Nielsen K.L."/>
        </authorList>
    </citation>
    <scope>NUCLEOTIDE SEQUENCE</scope>
    <source>
        <strain evidence="2">IBT 30069</strain>
    </source>
</reference>
<dbReference type="InterPro" id="IPR041698">
    <property type="entry name" value="Methyltransf_25"/>
</dbReference>
<evidence type="ECO:0000313" key="3">
    <source>
        <dbReference type="Proteomes" id="UP001149165"/>
    </source>
</evidence>
<dbReference type="Gene3D" id="3.40.50.150">
    <property type="entry name" value="Vaccinia Virus protein VP39"/>
    <property type="match status" value="1"/>
</dbReference>
<dbReference type="SUPFAM" id="SSF53335">
    <property type="entry name" value="S-adenosyl-L-methionine-dependent methyltransferases"/>
    <property type="match status" value="1"/>
</dbReference>
<dbReference type="Pfam" id="PF13649">
    <property type="entry name" value="Methyltransf_25"/>
    <property type="match status" value="1"/>
</dbReference>
<dbReference type="CDD" id="cd02440">
    <property type="entry name" value="AdoMet_MTases"/>
    <property type="match status" value="1"/>
</dbReference>
<sequence>MADSLYNTYLLKRDRAEATRLGSQHLLWKLHMNHILHPDIPIKDDMAIADIGAGTGLWAIEVAQQLPSPARIAAYDISDSHFPLPEYRPSNVTFDHLDFLSEIPSSLVGQFDVVHLRTWAFIIRDNDPSHLIHNAAKMLKPDGYIQWEDARFDSAVVKGDAALQLRELMRLMSSATKLNFQ</sequence>